<evidence type="ECO:0000313" key="8">
    <source>
        <dbReference type="EMBL" id="CAB4849613.1"/>
    </source>
</evidence>
<comment type="similarity">
    <text evidence="1">Belongs to the GcvT family.</text>
</comment>
<dbReference type="InterPro" id="IPR032503">
    <property type="entry name" value="FAO_M"/>
</dbReference>
<evidence type="ECO:0000256" key="1">
    <source>
        <dbReference type="ARBA" id="ARBA00008609"/>
    </source>
</evidence>
<evidence type="ECO:0000259" key="4">
    <source>
        <dbReference type="Pfam" id="PF08669"/>
    </source>
</evidence>
<dbReference type="InterPro" id="IPR027266">
    <property type="entry name" value="TrmE/GcvT-like"/>
</dbReference>
<dbReference type="SUPFAM" id="SSF51905">
    <property type="entry name" value="FAD/NAD(P)-binding domain"/>
    <property type="match status" value="1"/>
</dbReference>
<name>A0A6J5ZVX7_9ZZZZ</name>
<feature type="domain" description="GCVT N-terminal" evidence="3">
    <location>
        <begin position="428"/>
        <end position="705"/>
    </location>
</feature>
<evidence type="ECO:0000313" key="6">
    <source>
        <dbReference type="EMBL" id="CAB4345512.1"/>
    </source>
</evidence>
<protein>
    <submittedName>
        <fullName evidence="6">Unannotated protein</fullName>
    </submittedName>
</protein>
<accession>A0A6J5ZVX7</accession>
<dbReference type="Gene3D" id="2.40.30.110">
    <property type="entry name" value="Aminomethyltransferase beta-barrel domains"/>
    <property type="match status" value="1"/>
</dbReference>
<dbReference type="EMBL" id="CAESAD010000020">
    <property type="protein sequence ID" value="CAB4345512.1"/>
    <property type="molecule type" value="Genomic_DNA"/>
</dbReference>
<evidence type="ECO:0000259" key="3">
    <source>
        <dbReference type="Pfam" id="PF01571"/>
    </source>
</evidence>
<dbReference type="Gene3D" id="3.50.50.60">
    <property type="entry name" value="FAD/NAD(P)-binding domain"/>
    <property type="match status" value="1"/>
</dbReference>
<dbReference type="AlphaFoldDB" id="A0A6J5ZVX7"/>
<reference evidence="6" key="1">
    <citation type="submission" date="2020-05" db="EMBL/GenBank/DDBJ databases">
        <authorList>
            <person name="Chiriac C."/>
            <person name="Salcher M."/>
            <person name="Ghai R."/>
            <person name="Kavagutti S V."/>
        </authorList>
    </citation>
    <scope>NUCLEOTIDE SEQUENCE</scope>
</reference>
<dbReference type="Pfam" id="PF01571">
    <property type="entry name" value="GCV_T"/>
    <property type="match status" value="1"/>
</dbReference>
<organism evidence="6">
    <name type="scientific">freshwater metagenome</name>
    <dbReference type="NCBI Taxonomy" id="449393"/>
    <lineage>
        <taxon>unclassified sequences</taxon>
        <taxon>metagenomes</taxon>
        <taxon>ecological metagenomes</taxon>
    </lineage>
</organism>
<evidence type="ECO:0000259" key="2">
    <source>
        <dbReference type="Pfam" id="PF01266"/>
    </source>
</evidence>
<dbReference type="EMBL" id="CAFBIX010000049">
    <property type="protein sequence ID" value="CAB4849613.1"/>
    <property type="molecule type" value="Genomic_DNA"/>
</dbReference>
<dbReference type="SUPFAM" id="SSF101790">
    <property type="entry name" value="Aminomethyltransferase beta-barrel domain"/>
    <property type="match status" value="1"/>
</dbReference>
<dbReference type="SUPFAM" id="SSF103025">
    <property type="entry name" value="Folate-binding domain"/>
    <property type="match status" value="1"/>
</dbReference>
<dbReference type="Pfam" id="PF08669">
    <property type="entry name" value="GCV_T_C"/>
    <property type="match status" value="1"/>
</dbReference>
<feature type="domain" description="FAD dependent oxidoreductase" evidence="2">
    <location>
        <begin position="5"/>
        <end position="367"/>
    </location>
</feature>
<dbReference type="InterPro" id="IPR029043">
    <property type="entry name" value="GcvT/YgfZ_C"/>
</dbReference>
<dbReference type="InterPro" id="IPR006076">
    <property type="entry name" value="FAD-dep_OxRdtase"/>
</dbReference>
<feature type="domain" description="Aminomethyltransferase C-terminal" evidence="4">
    <location>
        <begin position="720"/>
        <end position="798"/>
    </location>
</feature>
<dbReference type="Pfam" id="PF16350">
    <property type="entry name" value="FAO_M"/>
    <property type="match status" value="1"/>
</dbReference>
<dbReference type="InterPro" id="IPR028896">
    <property type="entry name" value="GcvT/YgfZ/DmdA"/>
</dbReference>
<dbReference type="InterPro" id="IPR036188">
    <property type="entry name" value="FAD/NAD-bd_sf"/>
</dbReference>
<dbReference type="Pfam" id="PF01266">
    <property type="entry name" value="DAO"/>
    <property type="match status" value="1"/>
</dbReference>
<dbReference type="Gene3D" id="3.30.9.10">
    <property type="entry name" value="D-Amino Acid Oxidase, subunit A, domain 2"/>
    <property type="match status" value="1"/>
</dbReference>
<proteinExistence type="inferred from homology"/>
<evidence type="ECO:0000313" key="7">
    <source>
        <dbReference type="EMBL" id="CAB4807112.1"/>
    </source>
</evidence>
<dbReference type="EMBL" id="CAFAAO010000012">
    <property type="protein sequence ID" value="CAB4807112.1"/>
    <property type="molecule type" value="Genomic_DNA"/>
</dbReference>
<gene>
    <name evidence="7" type="ORF">UFOPK3037_01029</name>
    <name evidence="8" type="ORF">UFOPK3278_01071</name>
    <name evidence="6" type="ORF">UFOPK3925_01600</name>
</gene>
<feature type="domain" description="FAD dependent oxidoreductase central" evidence="5">
    <location>
        <begin position="374"/>
        <end position="426"/>
    </location>
</feature>
<evidence type="ECO:0000259" key="5">
    <source>
        <dbReference type="Pfam" id="PF16350"/>
    </source>
</evidence>
<dbReference type="InterPro" id="IPR013977">
    <property type="entry name" value="GcvT_C"/>
</dbReference>
<dbReference type="PANTHER" id="PTHR43757:SF2">
    <property type="entry name" value="AMINOMETHYLTRANSFERASE, MITOCHONDRIAL"/>
    <property type="match status" value="1"/>
</dbReference>
<dbReference type="Gene3D" id="3.30.70.1400">
    <property type="entry name" value="Aminomethyltransferase beta-barrel domains"/>
    <property type="match status" value="1"/>
</dbReference>
<sequence>MSSRKIVIIGAGIAGTGLADELTQLGQRDVTVVDQGPIWKTGGATSHAPGLVTRTSTSKMMHRFADYTITKLLSMDVTGDPCFYPVGSIEVALTPERLNYLVRRTEFAASWGFSAEMLSPEECANLNPLLDPTTFIGGFHTTGEGIGKALRGAQAQGERAQSNGATFIGNTTVTGIETVGSKVTGVRTATGVISADLVVIAAGGWGSSIASTVGVTLPLVSMEHQYAVTEPVSVLAKGRDGDASVPFVRIYEAGTYVRDEGDKAGIGSFNHRALPVSDSDMVNNAATLEDPSKLPFTQVDWDQAWVETLEVMPVLSGLKYEQAYNGVFPYSADGLPLMGPAPDVDGLWVLECLWATHSIGAARSLAQAICGIAPDIDFAPADLTRFDDTELVPADYAQRCDNAYIDTYAIHHPAEPSTSPRGVRMSPFYDEQEKLGAAFFDTSGWERPRWYESNAGLLAGMSVPARDAWSSKFWSPIAGVEHLRTREVAGIFDMTSLRRITVTGTDAAAFLDRVAARNVARGVGSVTYTMLLDHNGGIVSDVTISQLAEDRFLVGGNSPRDEAWLKSISSGFDVQIADITNGTTCVAVWGPAARDILTPITDTDLTNDTFKYFSSKETSVAGVDVTAVRVSYVGELGWELACDVSGGKKLWNAVMEQATKVGAVPAGRSALTSLRLEKGYRAWGSDMSREDTPTSAGLEFAVRADGEHIGLNAVTRPATRRLRTLQLAEVDLVPTTAQPVFIGDRNVGYVTSAEFGWSVGAPIALAWLPIEIKEGETVSISCGGRKVGAVVMPDALFDPTGSRIRV</sequence>
<dbReference type="Gene3D" id="3.30.1360.120">
    <property type="entry name" value="Probable tRNA modification gtpase trme, domain 1"/>
    <property type="match status" value="1"/>
</dbReference>
<dbReference type="InterPro" id="IPR006222">
    <property type="entry name" value="GCVT_N"/>
</dbReference>
<dbReference type="SUPFAM" id="SSF54373">
    <property type="entry name" value="FAD-linked reductases, C-terminal domain"/>
    <property type="match status" value="1"/>
</dbReference>
<dbReference type="PANTHER" id="PTHR43757">
    <property type="entry name" value="AMINOMETHYLTRANSFERASE"/>
    <property type="match status" value="1"/>
</dbReference>
<dbReference type="GO" id="GO:0005739">
    <property type="term" value="C:mitochondrion"/>
    <property type="evidence" value="ECO:0007669"/>
    <property type="project" value="TreeGrafter"/>
</dbReference>